<feature type="compositionally biased region" description="Basic and acidic residues" evidence="1">
    <location>
        <begin position="1"/>
        <end position="11"/>
    </location>
</feature>
<sequence length="820" mass="91500">MYDHPVDDTYHDYQLPGQSNRNGFRPTTLFVPPLPSHAADEWGLFGHPSFNDPGTSTSSASPNSLYFANSIGSSMVNHGFCPQPEQELTCLSEGVARSYASTPLSSAGFENSRNFSSSLLETQQGQLVDTNGPCHTRFVYEDPKIPKQKKDKTLRTCMTCFVKKRPCPETEDPNRCTYCVGKNSYCKGPIATPKLFNLDSLDAKGAEFLVNLHPLESSGLYARPFPSIHIGLNAESQAGQKITREGHNHGFTTPERRDGGQILWDDSTLEKVLNIVHPSSTPSPPQLKSGSFDMSVYEWLCHRFCACISLLHDSNRSTVDLEYTRSAEARHTVVGFFCLLTHKASGIFDQIYDQIRTCCFATRDKQRTLEFMFGITKHLGYMHKGIECFYSNLAQWDSCPFSLRGIFFNAPQTLNDLENLSLGLCAKAFAVGRLPDPLRFSGIHITPASAQTPIADSRQFDHTSQKISLLQMLQGSIAPDLGWTPSATNQYAHALQTHNNSLHNASQYNRPRVFSHAGEIISGDLDRQVSCNSASTFTEDQNPQGFCNIEENTYAILDPGWAFDTDSVSTLQNVQKSNDNHGLPANPLEMSKFDFQANENQNSKYDKYHLHSPQNSAPIHGDLQGVQPGTYGAGASSHDLADPPYLDLTSEDNTFTIPGHNDAISASSHGNDEAPERRSKRKRILSFLPHKKSRLIPNRLFRRELPDSPNKIVATTNMLGIEPSPEVTHEASDSHPRRHPNADLSPRIVQTDWITDWERAGGKEPDSHDSTMLKDVNVSESERRPMSWPRQRTLRKSVDVSVAVLRRNFERLSAQRTSRL</sequence>
<evidence type="ECO:0000313" key="2">
    <source>
        <dbReference type="EMBL" id="KAL2040316.1"/>
    </source>
</evidence>
<feature type="region of interest" description="Disordered" evidence="1">
    <location>
        <begin position="723"/>
        <end position="743"/>
    </location>
</feature>
<evidence type="ECO:0000256" key="1">
    <source>
        <dbReference type="SAM" id="MobiDB-lite"/>
    </source>
</evidence>
<dbReference type="EMBL" id="JBEFKJ010000021">
    <property type="protein sequence ID" value="KAL2040316.1"/>
    <property type="molecule type" value="Genomic_DNA"/>
</dbReference>
<organism evidence="2 3">
    <name type="scientific">Stereocaulon virgatum</name>
    <dbReference type="NCBI Taxonomy" id="373712"/>
    <lineage>
        <taxon>Eukaryota</taxon>
        <taxon>Fungi</taxon>
        <taxon>Dikarya</taxon>
        <taxon>Ascomycota</taxon>
        <taxon>Pezizomycotina</taxon>
        <taxon>Lecanoromycetes</taxon>
        <taxon>OSLEUM clade</taxon>
        <taxon>Lecanoromycetidae</taxon>
        <taxon>Lecanorales</taxon>
        <taxon>Lecanorineae</taxon>
        <taxon>Stereocaulaceae</taxon>
        <taxon>Stereocaulon</taxon>
    </lineage>
</organism>
<protein>
    <recommendedName>
        <fullName evidence="4">Zn(2)-C6 fungal-type domain-containing protein</fullName>
    </recommendedName>
</protein>
<accession>A0ABR4A4N5</accession>
<feature type="region of interest" description="Disordered" evidence="1">
    <location>
        <begin position="759"/>
        <end position="790"/>
    </location>
</feature>
<feature type="compositionally biased region" description="Basic and acidic residues" evidence="1">
    <location>
        <begin position="759"/>
        <end position="772"/>
    </location>
</feature>
<dbReference type="Proteomes" id="UP001590950">
    <property type="component" value="Unassembled WGS sequence"/>
</dbReference>
<feature type="region of interest" description="Disordered" evidence="1">
    <location>
        <begin position="653"/>
        <end position="682"/>
    </location>
</feature>
<gene>
    <name evidence="2" type="ORF">N7G274_006759</name>
</gene>
<evidence type="ECO:0008006" key="4">
    <source>
        <dbReference type="Google" id="ProtNLM"/>
    </source>
</evidence>
<feature type="region of interest" description="Disordered" evidence="1">
    <location>
        <begin position="1"/>
        <end position="23"/>
    </location>
</feature>
<proteinExistence type="predicted"/>
<keyword evidence="3" id="KW-1185">Reference proteome</keyword>
<name>A0ABR4A4N5_9LECA</name>
<comment type="caution">
    <text evidence="2">The sequence shown here is derived from an EMBL/GenBank/DDBJ whole genome shotgun (WGS) entry which is preliminary data.</text>
</comment>
<reference evidence="2 3" key="1">
    <citation type="submission" date="2024-09" db="EMBL/GenBank/DDBJ databases">
        <title>Rethinking Asexuality: The Enigmatic Case of Functional Sexual Genes in Lepraria (Stereocaulaceae).</title>
        <authorList>
            <person name="Doellman M."/>
            <person name="Sun Y."/>
            <person name="Barcenas-Pena A."/>
            <person name="Lumbsch H.T."/>
            <person name="Grewe F."/>
        </authorList>
    </citation>
    <scope>NUCLEOTIDE SEQUENCE [LARGE SCALE GENOMIC DNA]</scope>
    <source>
        <strain evidence="2 3">Mercado 3170</strain>
    </source>
</reference>
<evidence type="ECO:0000313" key="3">
    <source>
        <dbReference type="Proteomes" id="UP001590950"/>
    </source>
</evidence>